<evidence type="ECO:0000256" key="8">
    <source>
        <dbReference type="ARBA" id="ARBA00022822"/>
    </source>
</evidence>
<feature type="domain" description="Glycosyl transferase family 3 N-terminal" evidence="12">
    <location>
        <begin position="3"/>
        <end position="65"/>
    </location>
</feature>
<dbReference type="Pfam" id="PF00591">
    <property type="entry name" value="Glycos_transf_3"/>
    <property type="match status" value="1"/>
</dbReference>
<dbReference type="AlphaFoldDB" id="A0A3B0VIS0"/>
<dbReference type="PANTHER" id="PTHR43285:SF2">
    <property type="entry name" value="ANTHRANILATE PHOSPHORIBOSYLTRANSFERASE"/>
    <property type="match status" value="1"/>
</dbReference>
<dbReference type="Pfam" id="PF02885">
    <property type="entry name" value="Glycos_trans_3N"/>
    <property type="match status" value="1"/>
</dbReference>
<dbReference type="Gene3D" id="1.20.970.10">
    <property type="entry name" value="Transferase, Pyrimidine Nucleoside Phosphorylase, Chain C"/>
    <property type="match status" value="1"/>
</dbReference>
<evidence type="ECO:0000256" key="7">
    <source>
        <dbReference type="ARBA" id="ARBA00022723"/>
    </source>
</evidence>
<dbReference type="InterPro" id="IPR035902">
    <property type="entry name" value="Nuc_phospho_transferase"/>
</dbReference>
<evidence type="ECO:0000259" key="12">
    <source>
        <dbReference type="Pfam" id="PF02885"/>
    </source>
</evidence>
<keyword evidence="9" id="KW-0460">Magnesium</keyword>
<organism evidence="13">
    <name type="scientific">hydrothermal vent metagenome</name>
    <dbReference type="NCBI Taxonomy" id="652676"/>
    <lineage>
        <taxon>unclassified sequences</taxon>
        <taxon>metagenomes</taxon>
        <taxon>ecological metagenomes</taxon>
    </lineage>
</organism>
<proteinExistence type="inferred from homology"/>
<evidence type="ECO:0000256" key="9">
    <source>
        <dbReference type="ARBA" id="ARBA00022842"/>
    </source>
</evidence>
<comment type="pathway">
    <text evidence="1">Amino-acid biosynthesis; L-tryptophan biosynthesis; L-tryptophan from chorismate: step 2/5.</text>
</comment>
<protein>
    <recommendedName>
        <fullName evidence="3">anthranilate phosphoribosyltransferase</fullName>
        <ecNumber evidence="3">2.4.2.18</ecNumber>
    </recommendedName>
</protein>
<evidence type="ECO:0000256" key="10">
    <source>
        <dbReference type="ARBA" id="ARBA00023141"/>
    </source>
</evidence>
<evidence type="ECO:0000256" key="4">
    <source>
        <dbReference type="ARBA" id="ARBA00022605"/>
    </source>
</evidence>
<dbReference type="FunFam" id="1.20.970.10:FF:000006">
    <property type="entry name" value="Anthranilate phosphoribosyltransferase"/>
    <property type="match status" value="1"/>
</dbReference>
<evidence type="ECO:0000256" key="2">
    <source>
        <dbReference type="ARBA" id="ARBA00011738"/>
    </source>
</evidence>
<evidence type="ECO:0000313" key="13">
    <source>
        <dbReference type="EMBL" id="VAW36699.1"/>
    </source>
</evidence>
<dbReference type="InterPro" id="IPR005940">
    <property type="entry name" value="Anthranilate_Pribosyl_Tfrase"/>
</dbReference>
<sequence>MIREAIGKVVTGTDLNEQQMIEVMREIMSGSATAAQIGSFITALRMKGETVDEIVGAVRVMREKATFVDTGVDTAGGRVLMDIVGTGGDGSGTFNVSTTTAFVVAGAGVPVAKHGNRAISSSCGSADVLEALGVDLSLPADQVGRCVRTVGIGFLFAPMLHQAMKHAIGPRREIGIRTIFNILGPMTNPAGANVQLTGVFARELTVTVAEVLGRLGMKRTLVVWGEGNLDELTVTGISHVADAHDGMVENYTIAPEDVELRRATLDDIRGGVSVEESAAQVREVLAGTEGAKLDMVLLNAGAALMAAGESESLAGGVARAREIIASGAALEKLDALVGFCKP</sequence>
<dbReference type="GO" id="GO:0000162">
    <property type="term" value="P:L-tryptophan biosynthetic process"/>
    <property type="evidence" value="ECO:0007669"/>
    <property type="project" value="UniProtKB-KW"/>
</dbReference>
<dbReference type="InterPro" id="IPR017459">
    <property type="entry name" value="Glycosyl_Trfase_fam3_N_dom"/>
</dbReference>
<keyword evidence="7" id="KW-0479">Metal-binding</keyword>
<keyword evidence="6 13" id="KW-0808">Transferase</keyword>
<reference evidence="13" key="1">
    <citation type="submission" date="2018-06" db="EMBL/GenBank/DDBJ databases">
        <authorList>
            <person name="Zhirakovskaya E."/>
        </authorList>
    </citation>
    <scope>NUCLEOTIDE SEQUENCE</scope>
</reference>
<dbReference type="SUPFAM" id="SSF52418">
    <property type="entry name" value="Nucleoside phosphorylase/phosphoribosyltransferase catalytic domain"/>
    <property type="match status" value="1"/>
</dbReference>
<evidence type="ECO:0000256" key="1">
    <source>
        <dbReference type="ARBA" id="ARBA00004907"/>
    </source>
</evidence>
<dbReference type="GO" id="GO:0005829">
    <property type="term" value="C:cytosol"/>
    <property type="evidence" value="ECO:0007669"/>
    <property type="project" value="TreeGrafter"/>
</dbReference>
<dbReference type="InterPro" id="IPR036320">
    <property type="entry name" value="Glycosyl_Trfase_fam3_N_dom_sf"/>
</dbReference>
<dbReference type="GO" id="GO:0004048">
    <property type="term" value="F:anthranilate phosphoribosyltransferase activity"/>
    <property type="evidence" value="ECO:0007669"/>
    <property type="project" value="UniProtKB-EC"/>
</dbReference>
<evidence type="ECO:0000256" key="5">
    <source>
        <dbReference type="ARBA" id="ARBA00022676"/>
    </source>
</evidence>
<dbReference type="EC" id="2.4.2.18" evidence="3"/>
<keyword evidence="4" id="KW-0028">Amino-acid biosynthesis</keyword>
<dbReference type="PANTHER" id="PTHR43285">
    <property type="entry name" value="ANTHRANILATE PHOSPHORIBOSYLTRANSFERASE"/>
    <property type="match status" value="1"/>
</dbReference>
<gene>
    <name evidence="13" type="ORF">MNBD_DELTA04-1431</name>
</gene>
<feature type="domain" description="Glycosyl transferase family 3" evidence="11">
    <location>
        <begin position="79"/>
        <end position="330"/>
    </location>
</feature>
<name>A0A3B0VIS0_9ZZZZ</name>
<evidence type="ECO:0000259" key="11">
    <source>
        <dbReference type="Pfam" id="PF00591"/>
    </source>
</evidence>
<dbReference type="InterPro" id="IPR000312">
    <property type="entry name" value="Glycosyl_Trfase_fam3"/>
</dbReference>
<evidence type="ECO:0000256" key="6">
    <source>
        <dbReference type="ARBA" id="ARBA00022679"/>
    </source>
</evidence>
<keyword evidence="8" id="KW-0822">Tryptophan biosynthesis</keyword>
<dbReference type="SUPFAM" id="SSF47648">
    <property type="entry name" value="Nucleoside phosphorylase/phosphoribosyltransferase N-terminal domain"/>
    <property type="match status" value="1"/>
</dbReference>
<dbReference type="HAMAP" id="MF_00211">
    <property type="entry name" value="TrpD"/>
    <property type="match status" value="1"/>
</dbReference>
<keyword evidence="10" id="KW-0057">Aromatic amino acid biosynthesis</keyword>
<dbReference type="GO" id="GO:0046872">
    <property type="term" value="F:metal ion binding"/>
    <property type="evidence" value="ECO:0007669"/>
    <property type="project" value="UniProtKB-KW"/>
</dbReference>
<accession>A0A3B0VIS0</accession>
<dbReference type="FunFam" id="3.40.1030.10:FF:000002">
    <property type="entry name" value="Anthranilate phosphoribosyltransferase"/>
    <property type="match status" value="1"/>
</dbReference>
<dbReference type="NCBIfam" id="TIGR01245">
    <property type="entry name" value="trpD"/>
    <property type="match status" value="1"/>
</dbReference>
<keyword evidence="5 13" id="KW-0328">Glycosyltransferase</keyword>
<evidence type="ECO:0000256" key="3">
    <source>
        <dbReference type="ARBA" id="ARBA00011948"/>
    </source>
</evidence>
<comment type="subunit">
    <text evidence="2">Homodimer.</text>
</comment>
<dbReference type="EMBL" id="UOEY01000028">
    <property type="protein sequence ID" value="VAW36699.1"/>
    <property type="molecule type" value="Genomic_DNA"/>
</dbReference>
<dbReference type="Gene3D" id="3.40.1030.10">
    <property type="entry name" value="Nucleoside phosphorylase/phosphoribosyltransferase catalytic domain"/>
    <property type="match status" value="1"/>
</dbReference>